<dbReference type="Proteomes" id="UP000250257">
    <property type="component" value="Unassembled WGS sequence"/>
</dbReference>
<gene>
    <name evidence="1" type="ORF">NCTC13940_02053</name>
</gene>
<dbReference type="AlphaFoldDB" id="A0A2X3HIT3"/>
<dbReference type="STRING" id="1214117.LFLEISCH_12995"/>
<protein>
    <submittedName>
        <fullName evidence="1">Uncharacterized protein</fullName>
    </submittedName>
</protein>
<accession>A0A2X3HIT3</accession>
<evidence type="ECO:0000313" key="1">
    <source>
        <dbReference type="EMBL" id="SQC70595.1"/>
    </source>
</evidence>
<dbReference type="RefSeq" id="WP_181464602.1">
    <property type="nucleotide sequence ID" value="NZ_UAWT01000026.1"/>
</dbReference>
<name>A0A2X3HIT3_9LIST</name>
<sequence length="49" mass="5560">MPEFLFACWAGLKELKAEDAESSRKEGVGLSEVKQTITFVIRRELALDF</sequence>
<dbReference type="EMBL" id="UAWT01000026">
    <property type="protein sequence ID" value="SQC70595.1"/>
    <property type="molecule type" value="Genomic_DNA"/>
</dbReference>
<evidence type="ECO:0000313" key="2">
    <source>
        <dbReference type="Proteomes" id="UP000250257"/>
    </source>
</evidence>
<proteinExistence type="predicted"/>
<organism evidence="1 2">
    <name type="scientific">Listeria fleischmannii subsp. fleischmannii</name>
    <dbReference type="NCBI Taxonomy" id="1671902"/>
    <lineage>
        <taxon>Bacteria</taxon>
        <taxon>Bacillati</taxon>
        <taxon>Bacillota</taxon>
        <taxon>Bacilli</taxon>
        <taxon>Bacillales</taxon>
        <taxon>Listeriaceae</taxon>
        <taxon>Listeria</taxon>
    </lineage>
</organism>
<reference evidence="1 2" key="1">
    <citation type="submission" date="2018-06" db="EMBL/GenBank/DDBJ databases">
        <authorList>
            <consortium name="Pathogen Informatics"/>
            <person name="Doyle S."/>
        </authorList>
    </citation>
    <scope>NUCLEOTIDE SEQUENCE [LARGE SCALE GENOMIC DNA]</scope>
    <source>
        <strain evidence="1 2">NCTC13940</strain>
    </source>
</reference>